<dbReference type="EMBL" id="LRBS01000121">
    <property type="protein sequence ID" value="OII71514.1"/>
    <property type="molecule type" value="Genomic_DNA"/>
</dbReference>
<protein>
    <submittedName>
        <fullName evidence="2">Uncharacterized protein</fullName>
    </submittedName>
</protein>
<dbReference type="GeneID" id="92367411"/>
<dbReference type="OrthoDB" id="343882at2759"/>
<dbReference type="VEuPathDB" id="CryptoDB:cand_032270"/>
<gene>
    <name evidence="2" type="ORF">cand_032270</name>
</gene>
<feature type="compositionally biased region" description="Polar residues" evidence="1">
    <location>
        <begin position="158"/>
        <end position="177"/>
    </location>
</feature>
<organism evidence="2 3">
    <name type="scientific">Cryptosporidium andersoni</name>
    <dbReference type="NCBI Taxonomy" id="117008"/>
    <lineage>
        <taxon>Eukaryota</taxon>
        <taxon>Sar</taxon>
        <taxon>Alveolata</taxon>
        <taxon>Apicomplexa</taxon>
        <taxon>Conoidasida</taxon>
        <taxon>Coccidia</taxon>
        <taxon>Eucoccidiorida</taxon>
        <taxon>Eimeriorina</taxon>
        <taxon>Cryptosporidiidae</taxon>
        <taxon>Cryptosporidium</taxon>
    </lineage>
</organism>
<dbReference type="AlphaFoldDB" id="A0A1J4MBA5"/>
<evidence type="ECO:0000313" key="3">
    <source>
        <dbReference type="Proteomes" id="UP000186804"/>
    </source>
</evidence>
<evidence type="ECO:0000313" key="2">
    <source>
        <dbReference type="EMBL" id="OII71514.1"/>
    </source>
</evidence>
<feature type="region of interest" description="Disordered" evidence="1">
    <location>
        <begin position="153"/>
        <end position="177"/>
    </location>
</feature>
<reference evidence="2 3" key="1">
    <citation type="submission" date="2016-10" db="EMBL/GenBank/DDBJ databases">
        <title>Reductive evolution of mitochondrial metabolism and differential evolution of invasion-related proteins in Cryptosporidium.</title>
        <authorList>
            <person name="Liu S."/>
            <person name="Roellig D.M."/>
            <person name="Guo Y."/>
            <person name="Li N."/>
            <person name="Frace M.A."/>
            <person name="Tang K."/>
            <person name="Zhang L."/>
            <person name="Feng Y."/>
            <person name="Xiao L."/>
        </authorList>
    </citation>
    <scope>NUCLEOTIDE SEQUENCE [LARGE SCALE GENOMIC DNA]</scope>
    <source>
        <strain evidence="2">30847</strain>
    </source>
</reference>
<sequence length="416" mass="46337">MRSCIRSTKFICTETCPARLHFPRFTPMEYSTLFPYSNSDRNNSFIMDPLDFLAQHHIDQSTLKNSRKIVPIEEESPYPSSSCFPHLITDVRDTNTSTTHRRTSARGRRRYRRTLLRNCESPLVSSYSSTSHSASCNGLDEHLQRRAYLRNAVPPPNTLSDTPLSMKSISTTDQTPRISCKPSWDGGRLVKLLQGHGLNIDSCEKKRDTRNNSWQEYNNVSFIKQSNCNSNLVDEANGGRQASKDNNNLVNRLGTANYLVSINRSPNINNVASGSIGCSAASCCSPPNNMEVSKEVPINSSPIDAILLDSRGNKASISNRHLISQNSINGEAGISMETIGCSNANRYSSIQVHLEDIDEIDTLDDPDDELVSQIISCSSNSSMYNTSHEELFVTLGETPTSKSYYNFPSIFIPNQD</sequence>
<keyword evidence="3" id="KW-1185">Reference proteome</keyword>
<proteinExistence type="predicted"/>
<dbReference type="RefSeq" id="XP_067066704.1">
    <property type="nucleotide sequence ID" value="XM_067213453.1"/>
</dbReference>
<comment type="caution">
    <text evidence="2">The sequence shown here is derived from an EMBL/GenBank/DDBJ whole genome shotgun (WGS) entry which is preliminary data.</text>
</comment>
<dbReference type="Proteomes" id="UP000186804">
    <property type="component" value="Unassembled WGS sequence"/>
</dbReference>
<accession>A0A1J4MBA5</accession>
<evidence type="ECO:0000256" key="1">
    <source>
        <dbReference type="SAM" id="MobiDB-lite"/>
    </source>
</evidence>
<name>A0A1J4MBA5_9CRYT</name>